<keyword evidence="2 7" id="KW-0863">Zinc-finger</keyword>
<evidence type="ECO:0000256" key="7">
    <source>
        <dbReference type="PROSITE-ProRule" id="PRU00042"/>
    </source>
</evidence>
<evidence type="ECO:0008006" key="12">
    <source>
        <dbReference type="Google" id="ProtNLM"/>
    </source>
</evidence>
<dbReference type="SUPFAM" id="SSF57701">
    <property type="entry name" value="Zn2/Cys6 DNA-binding domain"/>
    <property type="match status" value="1"/>
</dbReference>
<dbReference type="PROSITE" id="PS00463">
    <property type="entry name" value="ZN2_CY6_FUNGAL_1"/>
    <property type="match status" value="1"/>
</dbReference>
<feature type="domain" description="C2H2-type" evidence="9">
    <location>
        <begin position="14"/>
        <end position="41"/>
    </location>
</feature>
<dbReference type="PROSITE" id="PS00028">
    <property type="entry name" value="ZINC_FINGER_C2H2_1"/>
    <property type="match status" value="1"/>
</dbReference>
<dbReference type="InterPro" id="IPR013087">
    <property type="entry name" value="Znf_C2H2_type"/>
</dbReference>
<sequence length="617" mass="69032">MSAPAEDKPPAARLNCPQCDKSYTRISHLRRHEATHSDSGRILCPSCSKSFVRLDVARRHIGRCMGNEDARVMLPTAKRGKKSKACDRCSQSKVSCDLDLPCSRCRAGSIPCSYSRAETDATAIQHSVTKVTADEIPWLLKMTNPSAVAGGEDGAARDIFADHDQFDAFWTLPIPQASDEEHSTPSTEEDFFGHGLAAWIADSDGDHPDFNFDDFMDVEHDASLVSSIVLSRMDEMVSNLSVTHERMRQLGVIDHDAIFDTNLAQMVFTTSNLQYFVWLYFQRTSSLPLVMSVFLFGSLFSAPFDSAISARGFFDVAEEYIFSHPDLRQILRPVGNDTSHASSTRAIEILQAALTIGMIQNSRNDQATRRRMRIERYPVFTSAVRLSGAFEARHRREVAANTALTWEDFVHDELRVRLSHWTQLKSNFIVGCFNGHTQAYMCEMTGDMPCRTALFEAETSDVFEYQVSLEPGGPRPQSLAGSISLLLQDSWPGPDDESYRRVTPEILALIISSLGVVGVVARTNCLFPLSYRALLRAFMRWKSLWDAKMKESEAANRSVGFSKHAMEMWWLCVAVVKAQQSGDKSKYISNMAIDSFNSVNEFLTRYITTLSSHEGPA</sequence>
<organism evidence="10 11">
    <name type="scientific">Bionectria ochroleuca</name>
    <name type="common">Gliocladium roseum</name>
    <dbReference type="NCBI Taxonomy" id="29856"/>
    <lineage>
        <taxon>Eukaryota</taxon>
        <taxon>Fungi</taxon>
        <taxon>Dikarya</taxon>
        <taxon>Ascomycota</taxon>
        <taxon>Pezizomycotina</taxon>
        <taxon>Sordariomycetes</taxon>
        <taxon>Hypocreomycetidae</taxon>
        <taxon>Hypocreales</taxon>
        <taxon>Bionectriaceae</taxon>
        <taxon>Clonostachys</taxon>
    </lineage>
</organism>
<reference evidence="10" key="1">
    <citation type="submission" date="2020-10" db="EMBL/GenBank/DDBJ databases">
        <title>High-Quality Genome Resource of Clonostachys rosea strain S41 by Oxford Nanopore Long-Read Sequencing.</title>
        <authorList>
            <person name="Wang H."/>
        </authorList>
    </citation>
    <scope>NUCLEOTIDE SEQUENCE</scope>
    <source>
        <strain evidence="10">S41</strain>
    </source>
</reference>
<evidence type="ECO:0000256" key="5">
    <source>
        <dbReference type="ARBA" id="ARBA00023163"/>
    </source>
</evidence>
<dbReference type="PANTHER" id="PTHR47660:SF2">
    <property type="entry name" value="TRANSCRIPTION FACTOR WITH C2H2 AND ZN(2)-CYS(6) DNA BINDING DOMAIN (EUROFUNG)"/>
    <property type="match status" value="1"/>
</dbReference>
<evidence type="ECO:0000259" key="9">
    <source>
        <dbReference type="PROSITE" id="PS50157"/>
    </source>
</evidence>
<keyword evidence="6" id="KW-0539">Nucleus</keyword>
<evidence type="ECO:0000259" key="8">
    <source>
        <dbReference type="PROSITE" id="PS50048"/>
    </source>
</evidence>
<keyword evidence="1" id="KW-0479">Metal-binding</keyword>
<dbReference type="Gene3D" id="4.10.240.10">
    <property type="entry name" value="Zn(2)-C6 fungal-type DNA-binding domain"/>
    <property type="match status" value="1"/>
</dbReference>
<keyword evidence="5" id="KW-0804">Transcription</keyword>
<evidence type="ECO:0000256" key="6">
    <source>
        <dbReference type="ARBA" id="ARBA00023242"/>
    </source>
</evidence>
<dbReference type="InterPro" id="IPR001138">
    <property type="entry name" value="Zn2Cys6_DnaBD"/>
</dbReference>
<keyword evidence="3" id="KW-0862">Zinc</keyword>
<feature type="domain" description="Zn(2)-C6 fungal-type" evidence="8">
    <location>
        <begin position="85"/>
        <end position="114"/>
    </location>
</feature>
<accession>A0A8H7NIA5</accession>
<dbReference type="Pfam" id="PF00172">
    <property type="entry name" value="Zn_clus"/>
    <property type="match status" value="1"/>
</dbReference>
<name>A0A8H7NIA5_BIOOC</name>
<dbReference type="SUPFAM" id="SSF57667">
    <property type="entry name" value="beta-beta-alpha zinc fingers"/>
    <property type="match status" value="1"/>
</dbReference>
<evidence type="ECO:0000256" key="3">
    <source>
        <dbReference type="ARBA" id="ARBA00022833"/>
    </source>
</evidence>
<proteinExistence type="predicted"/>
<dbReference type="Pfam" id="PF00096">
    <property type="entry name" value="zf-C2H2"/>
    <property type="match status" value="1"/>
</dbReference>
<evidence type="ECO:0000313" key="10">
    <source>
        <dbReference type="EMBL" id="KAF9756228.1"/>
    </source>
</evidence>
<dbReference type="SMART" id="SM00066">
    <property type="entry name" value="GAL4"/>
    <property type="match status" value="1"/>
</dbReference>
<dbReference type="EMBL" id="JADCTT010000002">
    <property type="protein sequence ID" value="KAF9756228.1"/>
    <property type="molecule type" value="Genomic_DNA"/>
</dbReference>
<dbReference type="InterPro" id="IPR036864">
    <property type="entry name" value="Zn2-C6_fun-type_DNA-bd_sf"/>
</dbReference>
<dbReference type="Proteomes" id="UP000616885">
    <property type="component" value="Unassembled WGS sequence"/>
</dbReference>
<dbReference type="AlphaFoldDB" id="A0A8H7NIA5"/>
<dbReference type="Gene3D" id="3.30.160.60">
    <property type="entry name" value="Classic Zinc Finger"/>
    <property type="match status" value="1"/>
</dbReference>
<evidence type="ECO:0000256" key="1">
    <source>
        <dbReference type="ARBA" id="ARBA00022723"/>
    </source>
</evidence>
<dbReference type="PANTHER" id="PTHR47660">
    <property type="entry name" value="TRANSCRIPTION FACTOR WITH C2H2 AND ZN(2)-CYS(6) DNA BINDING DOMAIN (EUROFUNG)-RELATED-RELATED"/>
    <property type="match status" value="1"/>
</dbReference>
<dbReference type="SMART" id="SM00355">
    <property type="entry name" value="ZnF_C2H2"/>
    <property type="match status" value="1"/>
</dbReference>
<dbReference type="InterPro" id="IPR036236">
    <property type="entry name" value="Znf_C2H2_sf"/>
</dbReference>
<dbReference type="GO" id="GO:0000981">
    <property type="term" value="F:DNA-binding transcription factor activity, RNA polymerase II-specific"/>
    <property type="evidence" value="ECO:0007669"/>
    <property type="project" value="InterPro"/>
</dbReference>
<keyword evidence="4" id="KW-0805">Transcription regulation</keyword>
<protein>
    <recommendedName>
        <fullName evidence="12">Zn(2)-C6 fungal-type domain-containing protein</fullName>
    </recommendedName>
</protein>
<evidence type="ECO:0000256" key="4">
    <source>
        <dbReference type="ARBA" id="ARBA00023015"/>
    </source>
</evidence>
<dbReference type="PROSITE" id="PS50048">
    <property type="entry name" value="ZN2_CY6_FUNGAL_2"/>
    <property type="match status" value="1"/>
</dbReference>
<dbReference type="FunFam" id="3.30.160.60:FF:000065">
    <property type="entry name" value="B-cell CLL/lymphoma 6, member B"/>
    <property type="match status" value="1"/>
</dbReference>
<evidence type="ECO:0000313" key="11">
    <source>
        <dbReference type="Proteomes" id="UP000616885"/>
    </source>
</evidence>
<dbReference type="PROSITE" id="PS50157">
    <property type="entry name" value="ZINC_FINGER_C2H2_2"/>
    <property type="match status" value="1"/>
</dbReference>
<evidence type="ECO:0000256" key="2">
    <source>
        <dbReference type="ARBA" id="ARBA00022771"/>
    </source>
</evidence>
<gene>
    <name evidence="10" type="ORF">IM811_007172</name>
</gene>
<comment type="caution">
    <text evidence="10">The sequence shown here is derived from an EMBL/GenBank/DDBJ whole genome shotgun (WGS) entry which is preliminary data.</text>
</comment>
<dbReference type="GO" id="GO:0008270">
    <property type="term" value="F:zinc ion binding"/>
    <property type="evidence" value="ECO:0007669"/>
    <property type="project" value="UniProtKB-KW"/>
</dbReference>
<dbReference type="CDD" id="cd00067">
    <property type="entry name" value="GAL4"/>
    <property type="match status" value="1"/>
</dbReference>